<evidence type="ECO:0000313" key="2">
    <source>
        <dbReference type="EMBL" id="KAK5954960.1"/>
    </source>
</evidence>
<protein>
    <submittedName>
        <fullName evidence="2">Uncharacterized protein</fullName>
    </submittedName>
</protein>
<evidence type="ECO:0000313" key="3">
    <source>
        <dbReference type="Proteomes" id="UP001316803"/>
    </source>
</evidence>
<dbReference type="Proteomes" id="UP001316803">
    <property type="component" value="Unassembled WGS sequence"/>
</dbReference>
<comment type="caution">
    <text evidence="2">The sequence shown here is derived from an EMBL/GenBank/DDBJ whole genome shotgun (WGS) entry which is preliminary data.</text>
</comment>
<dbReference type="AlphaFoldDB" id="A0AAN8ES73"/>
<evidence type="ECO:0000256" key="1">
    <source>
        <dbReference type="SAM" id="MobiDB-lite"/>
    </source>
</evidence>
<dbReference type="EMBL" id="JAKLMC020000007">
    <property type="protein sequence ID" value="KAK5954960.1"/>
    <property type="molecule type" value="Genomic_DNA"/>
</dbReference>
<feature type="compositionally biased region" description="Basic and acidic residues" evidence="1">
    <location>
        <begin position="232"/>
        <end position="248"/>
    </location>
</feature>
<feature type="compositionally biased region" description="Low complexity" evidence="1">
    <location>
        <begin position="250"/>
        <end position="268"/>
    </location>
</feature>
<feature type="region of interest" description="Disordered" evidence="1">
    <location>
        <begin position="215"/>
        <end position="312"/>
    </location>
</feature>
<gene>
    <name evidence="2" type="ORF">OHC33_003639</name>
</gene>
<organism evidence="2 3">
    <name type="scientific">Knufia fluminis</name>
    <dbReference type="NCBI Taxonomy" id="191047"/>
    <lineage>
        <taxon>Eukaryota</taxon>
        <taxon>Fungi</taxon>
        <taxon>Dikarya</taxon>
        <taxon>Ascomycota</taxon>
        <taxon>Pezizomycotina</taxon>
        <taxon>Eurotiomycetes</taxon>
        <taxon>Chaetothyriomycetidae</taxon>
        <taxon>Chaetothyriales</taxon>
        <taxon>Trichomeriaceae</taxon>
        <taxon>Knufia</taxon>
    </lineage>
</organism>
<sequence length="312" mass="35324">MPTIDPGPLCRALKLSDPARSIKHEHIDSDCKLSCRPRIANEVQVQARETLRQITTELQHDKDKKPELEKLANLLLCTNRRYRDRPSDVRRTTIEWDLRLDKRRHRAIRDALTLAADAALLEKMRHRMDRGTEGDVFRMNIVHACQAALAQFGRRGGNDAAGSKQTLRYGYYYITNTEYGEIYGFSTKITDEELKEEVIHNIDLQSVIQDKLRQGRPVDGMAPGHPSLKEAPSSEKRSRRREQWRSEQDVVTSAAAVSSSAVEVTSEAPTQHPEAASRPSKGRQEVGETQSTVADKDQIEEVWTGIEGASYH</sequence>
<name>A0AAN8ES73_9EURO</name>
<proteinExistence type="predicted"/>
<accession>A0AAN8ES73</accession>
<reference evidence="2 3" key="1">
    <citation type="submission" date="2022-12" db="EMBL/GenBank/DDBJ databases">
        <title>Genomic features and morphological characterization of a novel Knufia sp. strain isolated from spacecraft assembly facility.</title>
        <authorList>
            <person name="Teixeira M."/>
            <person name="Chander A.M."/>
            <person name="Stajich J.E."/>
            <person name="Venkateswaran K."/>
        </authorList>
    </citation>
    <scope>NUCLEOTIDE SEQUENCE [LARGE SCALE GENOMIC DNA]</scope>
    <source>
        <strain evidence="2 3">FJI-L2-BK-P2</strain>
    </source>
</reference>
<keyword evidence="3" id="KW-1185">Reference proteome</keyword>